<evidence type="ECO:0000256" key="1">
    <source>
        <dbReference type="ARBA" id="ARBA00022729"/>
    </source>
</evidence>
<dbReference type="Gene3D" id="3.40.190.10">
    <property type="entry name" value="Periplasmic binding protein-like II"/>
    <property type="match status" value="2"/>
</dbReference>
<feature type="signal peptide" evidence="2">
    <location>
        <begin position="1"/>
        <end position="24"/>
    </location>
</feature>
<reference evidence="3 4" key="1">
    <citation type="submission" date="2024-06" db="EMBL/GenBank/DDBJ databases">
        <authorList>
            <person name="Kim D.-U."/>
        </authorList>
    </citation>
    <scope>NUCLEOTIDE SEQUENCE [LARGE SCALE GENOMIC DNA]</scope>
    <source>
        <strain evidence="3 4">KACC15460</strain>
    </source>
</reference>
<dbReference type="Pfam" id="PF13343">
    <property type="entry name" value="SBP_bac_6"/>
    <property type="match status" value="1"/>
</dbReference>
<protein>
    <submittedName>
        <fullName evidence="3">Extracellular solute-binding protein</fullName>
    </submittedName>
</protein>
<feature type="chain" id="PRO_5046986563" evidence="2">
    <location>
        <begin position="25"/>
        <end position="345"/>
    </location>
</feature>
<dbReference type="SUPFAM" id="SSF53850">
    <property type="entry name" value="Periplasmic binding protein-like II"/>
    <property type="match status" value="1"/>
</dbReference>
<accession>A0ABV2DHR2</accession>
<name>A0ABV2DHR2_9HYPH</name>
<evidence type="ECO:0000256" key="2">
    <source>
        <dbReference type="SAM" id="SignalP"/>
    </source>
</evidence>
<organism evidence="3 4">
    <name type="scientific">Mesorhizobium shangrilense</name>
    <dbReference type="NCBI Taxonomy" id="460060"/>
    <lineage>
        <taxon>Bacteria</taxon>
        <taxon>Pseudomonadati</taxon>
        <taxon>Pseudomonadota</taxon>
        <taxon>Alphaproteobacteria</taxon>
        <taxon>Hyphomicrobiales</taxon>
        <taxon>Phyllobacteriaceae</taxon>
        <taxon>Mesorhizobium</taxon>
    </lineage>
</organism>
<keyword evidence="1 2" id="KW-0732">Signal</keyword>
<dbReference type="PANTHER" id="PTHR30006">
    <property type="entry name" value="THIAMINE-BINDING PERIPLASMIC PROTEIN-RELATED"/>
    <property type="match status" value="1"/>
</dbReference>
<dbReference type="EMBL" id="JBEWSZ010000001">
    <property type="protein sequence ID" value="MET2829576.1"/>
    <property type="molecule type" value="Genomic_DNA"/>
</dbReference>
<dbReference type="RefSeq" id="WP_354461505.1">
    <property type="nucleotide sequence ID" value="NZ_JBEWSZ010000001.1"/>
</dbReference>
<gene>
    <name evidence="3" type="ORF">ABVQ20_21620</name>
</gene>
<evidence type="ECO:0000313" key="3">
    <source>
        <dbReference type="EMBL" id="MET2829576.1"/>
    </source>
</evidence>
<dbReference type="PANTHER" id="PTHR30006:SF2">
    <property type="entry name" value="ABC TRANSPORTER SUBSTRATE-BINDING PROTEIN"/>
    <property type="match status" value="1"/>
</dbReference>
<dbReference type="Proteomes" id="UP001548832">
    <property type="component" value="Unassembled WGS sequence"/>
</dbReference>
<sequence>MNKRLLAVLLGASAFAFQALPAMAEDTLTAAKAEGQYVSYGMSDDWVNLGAIFGEIESKFGLKHVDTDMTSAEQITHLLAEKDAPVMDIADIGYDFTERLLENGLAASYKNASWDSIKPQYKDADGRWASSYWGAIAFLVNTDKVKVAPQTWNDLLKPDYKDMVCSRDPRISSYATASVLAAAYANGGGEDNVQPGLDWFKQLRDSGNLRNGVVLNVASVQKGECPISMVYDFDGFAKRDATGLPLQVIIPTDGTVGMLFAQYISTAAPHPNAAKVAIDFLFSDEGQHLLAEGYAHPTRDIALSDAVKAKMLPASAYERVRFPTNLASFSGAIKNIAEGWDKLAK</sequence>
<evidence type="ECO:0000313" key="4">
    <source>
        <dbReference type="Proteomes" id="UP001548832"/>
    </source>
</evidence>
<comment type="caution">
    <text evidence="3">The sequence shown here is derived from an EMBL/GenBank/DDBJ whole genome shotgun (WGS) entry which is preliminary data.</text>
</comment>
<proteinExistence type="predicted"/>
<keyword evidence="4" id="KW-1185">Reference proteome</keyword>